<comment type="catalytic activity">
    <reaction evidence="1 10">
        <text>4-hydroxy-4-methyl-2-oxoglutarate = 2 pyruvate</text>
        <dbReference type="Rhea" id="RHEA:22748"/>
        <dbReference type="ChEBI" id="CHEBI:15361"/>
        <dbReference type="ChEBI" id="CHEBI:58276"/>
        <dbReference type="EC" id="4.1.3.17"/>
    </reaction>
</comment>
<comment type="similarity">
    <text evidence="3 10">Belongs to the class II aldolase/RraA-like family.</text>
</comment>
<organism evidence="11 12">
    <name type="scientific">Corynebacterium occultum</name>
    <dbReference type="NCBI Taxonomy" id="2675219"/>
    <lineage>
        <taxon>Bacteria</taxon>
        <taxon>Bacillati</taxon>
        <taxon>Actinomycetota</taxon>
        <taxon>Actinomycetes</taxon>
        <taxon>Mycobacteriales</taxon>
        <taxon>Corynebacteriaceae</taxon>
        <taxon>Corynebacterium</taxon>
    </lineage>
</organism>
<dbReference type="EC" id="4.1.1.112" evidence="10"/>
<dbReference type="GO" id="GO:0047443">
    <property type="term" value="F:4-hydroxy-4-methyl-2-oxoglutarate aldolase activity"/>
    <property type="evidence" value="ECO:0007669"/>
    <property type="project" value="UniProtKB-EC"/>
</dbReference>
<accession>A0A6B8WCD5</accession>
<feature type="binding site" evidence="9">
    <location>
        <position position="102"/>
    </location>
    <ligand>
        <name>Mg(2+)</name>
        <dbReference type="ChEBI" id="CHEBI:18420"/>
    </ligand>
</feature>
<keyword evidence="6 10" id="KW-0456">Lyase</keyword>
<dbReference type="InterPro" id="IPR005493">
    <property type="entry name" value="RraA/RraA-like"/>
</dbReference>
<dbReference type="InterPro" id="IPR010203">
    <property type="entry name" value="RraA"/>
</dbReference>
<dbReference type="EMBL" id="CP046455">
    <property type="protein sequence ID" value="QGU07680.1"/>
    <property type="molecule type" value="Genomic_DNA"/>
</dbReference>
<evidence type="ECO:0000256" key="10">
    <source>
        <dbReference type="RuleBase" id="RU004338"/>
    </source>
</evidence>
<gene>
    <name evidence="11" type="primary">rraA</name>
    <name evidence="11" type="ORF">COCCU_08780</name>
</gene>
<dbReference type="GO" id="GO:0051252">
    <property type="term" value="P:regulation of RNA metabolic process"/>
    <property type="evidence" value="ECO:0007669"/>
    <property type="project" value="InterPro"/>
</dbReference>
<keyword evidence="9" id="KW-0460">Magnesium</keyword>
<dbReference type="NCBIfam" id="NF006875">
    <property type="entry name" value="PRK09372.1"/>
    <property type="match status" value="1"/>
</dbReference>
<sequence length="167" mass="17338">MTLTFIPTADLVDIIGAEDARSCDTQFRDFGGNTDFCGVISTVSCYQDNGLVKTVLNEPNPGGVLVIDGYASLHTALMGDLIAQAGVDNGWAGVVINGAIRDSAAVGTMSFGCKALGTNPRKSAKDGIGERDAVLNFGGVDFVPGHILYADADGIIITEDPIETPQT</sequence>
<evidence type="ECO:0000313" key="11">
    <source>
        <dbReference type="EMBL" id="QGU07680.1"/>
    </source>
</evidence>
<dbReference type="NCBIfam" id="TIGR01935">
    <property type="entry name" value="NOT-MenG"/>
    <property type="match status" value="1"/>
</dbReference>
<comment type="function">
    <text evidence="7 10">Catalyzes the aldol cleavage of 4-hydroxy-4-methyl-2-oxoglutarate (HMG) into 2 molecules of pyruvate. Also contains a secondary oxaloacetate (OAA) decarboxylase activity due to the common pyruvate enolate transition state formed following C-C bond cleavage in the retro-aldol and decarboxylation reactions.</text>
</comment>
<dbReference type="InterPro" id="IPR036704">
    <property type="entry name" value="RraA/RraA-like_sf"/>
</dbReference>
<evidence type="ECO:0000256" key="1">
    <source>
        <dbReference type="ARBA" id="ARBA00001342"/>
    </source>
</evidence>
<dbReference type="PANTHER" id="PTHR33254:SF4">
    <property type="entry name" value="4-HYDROXY-4-METHYL-2-OXOGLUTARATE ALDOLASE 3-RELATED"/>
    <property type="match status" value="1"/>
</dbReference>
<protein>
    <recommendedName>
        <fullName evidence="10">4-hydroxy-4-methyl-2-oxoglutarate aldolase</fullName>
        <shortName evidence="10">HMG aldolase</shortName>
        <ecNumber evidence="10">4.1.1.112</ecNumber>
        <ecNumber evidence="10">4.1.3.17</ecNumber>
    </recommendedName>
    <alternativeName>
        <fullName evidence="10">Oxaloacetate decarboxylase</fullName>
    </alternativeName>
</protein>
<evidence type="ECO:0000256" key="3">
    <source>
        <dbReference type="ARBA" id="ARBA00008621"/>
    </source>
</evidence>
<dbReference type="Gene3D" id="3.50.30.40">
    <property type="entry name" value="Ribonuclease E inhibitor RraA/RraA-like"/>
    <property type="match status" value="1"/>
</dbReference>
<reference evidence="11 12" key="1">
    <citation type="submission" date="2019-11" db="EMBL/GenBank/DDBJ databases">
        <title>Complete genome sequence of Corynebacterium kalinowskii 1959, a novel Corynebacterium species isolated from soil of a small paddock in Vilsendorf, Germany.</title>
        <authorList>
            <person name="Schaffert L."/>
            <person name="Ruwe M."/>
            <person name="Milse J."/>
            <person name="Hanuschka K."/>
            <person name="Ortseifen V."/>
            <person name="Droste J."/>
            <person name="Brandt D."/>
            <person name="Schlueter L."/>
            <person name="Kutter Y."/>
            <person name="Vinke S."/>
            <person name="Viehoefer P."/>
            <person name="Jacob L."/>
            <person name="Luebke N.-C."/>
            <person name="Schulte-Berndt E."/>
            <person name="Hain C."/>
            <person name="Linder M."/>
            <person name="Schmidt P."/>
            <person name="Wollenschlaeger L."/>
            <person name="Luttermann T."/>
            <person name="Thieme E."/>
            <person name="Hassa J."/>
            <person name="Haak M."/>
            <person name="Wittchen M."/>
            <person name="Mentz A."/>
            <person name="Persicke M."/>
            <person name="Busche T."/>
            <person name="Ruckert C."/>
        </authorList>
    </citation>
    <scope>NUCLEOTIDE SEQUENCE [LARGE SCALE GENOMIC DNA]</scope>
    <source>
        <strain evidence="11 12">2039</strain>
    </source>
</reference>
<dbReference type="SUPFAM" id="SSF89562">
    <property type="entry name" value="RraA-like"/>
    <property type="match status" value="1"/>
</dbReference>
<dbReference type="Proteomes" id="UP000424462">
    <property type="component" value="Chromosome"/>
</dbReference>
<name>A0A6B8WCD5_9CORY</name>
<evidence type="ECO:0000256" key="4">
    <source>
        <dbReference type="ARBA" id="ARBA00011233"/>
    </source>
</evidence>
<dbReference type="CDD" id="cd16841">
    <property type="entry name" value="RraA_family"/>
    <property type="match status" value="1"/>
</dbReference>
<comment type="cofactor">
    <cofactor evidence="2 10">
        <name>a divalent metal cation</name>
        <dbReference type="ChEBI" id="CHEBI:60240"/>
    </cofactor>
</comment>
<dbReference type="GO" id="GO:0046872">
    <property type="term" value="F:metal ion binding"/>
    <property type="evidence" value="ECO:0007669"/>
    <property type="project" value="UniProtKB-KW"/>
</dbReference>
<evidence type="ECO:0000256" key="2">
    <source>
        <dbReference type="ARBA" id="ARBA00001968"/>
    </source>
</evidence>
<dbReference type="GO" id="GO:0008428">
    <property type="term" value="F:ribonuclease inhibitor activity"/>
    <property type="evidence" value="ECO:0007669"/>
    <property type="project" value="InterPro"/>
</dbReference>
<dbReference type="PANTHER" id="PTHR33254">
    <property type="entry name" value="4-HYDROXY-4-METHYL-2-OXOGLUTARATE ALDOLASE 3-RELATED"/>
    <property type="match status" value="1"/>
</dbReference>
<dbReference type="AlphaFoldDB" id="A0A6B8WCD5"/>
<dbReference type="Pfam" id="PF03737">
    <property type="entry name" value="RraA-like"/>
    <property type="match status" value="1"/>
</dbReference>
<evidence type="ECO:0000256" key="8">
    <source>
        <dbReference type="ARBA" id="ARBA00047973"/>
    </source>
</evidence>
<evidence type="ECO:0000256" key="6">
    <source>
        <dbReference type="ARBA" id="ARBA00023239"/>
    </source>
</evidence>
<feature type="binding site" evidence="9">
    <location>
        <begin position="79"/>
        <end position="82"/>
    </location>
    <ligand>
        <name>substrate</name>
    </ligand>
</feature>
<evidence type="ECO:0000256" key="5">
    <source>
        <dbReference type="ARBA" id="ARBA00022723"/>
    </source>
</evidence>
<proteinExistence type="inferred from homology"/>
<dbReference type="RefSeq" id="WP_156231146.1">
    <property type="nucleotide sequence ID" value="NZ_CP046455.1"/>
</dbReference>
<keyword evidence="5 9" id="KW-0479">Metal-binding</keyword>
<keyword evidence="12" id="KW-1185">Reference proteome</keyword>
<dbReference type="KEGG" id="cok:COCCU_08780"/>
<dbReference type="GO" id="GO:0008948">
    <property type="term" value="F:oxaloacetate decarboxylase activity"/>
    <property type="evidence" value="ECO:0007669"/>
    <property type="project" value="UniProtKB-EC"/>
</dbReference>
<dbReference type="EC" id="4.1.3.17" evidence="10"/>
<feature type="binding site" evidence="9">
    <location>
        <position position="101"/>
    </location>
    <ligand>
        <name>substrate</name>
    </ligand>
</feature>
<evidence type="ECO:0000256" key="9">
    <source>
        <dbReference type="PIRSR" id="PIRSR605493-1"/>
    </source>
</evidence>
<comment type="cofactor">
    <cofactor evidence="9">
        <name>Mg(2+)</name>
        <dbReference type="ChEBI" id="CHEBI:18420"/>
    </cofactor>
</comment>
<comment type="catalytic activity">
    <reaction evidence="8 10">
        <text>oxaloacetate + H(+) = pyruvate + CO2</text>
        <dbReference type="Rhea" id="RHEA:15641"/>
        <dbReference type="ChEBI" id="CHEBI:15361"/>
        <dbReference type="ChEBI" id="CHEBI:15378"/>
        <dbReference type="ChEBI" id="CHEBI:16452"/>
        <dbReference type="ChEBI" id="CHEBI:16526"/>
        <dbReference type="EC" id="4.1.1.112"/>
    </reaction>
</comment>
<evidence type="ECO:0000313" key="12">
    <source>
        <dbReference type="Proteomes" id="UP000424462"/>
    </source>
</evidence>
<evidence type="ECO:0000256" key="7">
    <source>
        <dbReference type="ARBA" id="ARBA00025046"/>
    </source>
</evidence>
<comment type="subunit">
    <text evidence="4 10">Homotrimer.</text>
</comment>